<dbReference type="AlphaFoldDB" id="A0A364LES2"/>
<reference evidence="2 3" key="1">
    <citation type="journal article" date="2017" name="Biotechnol. Biofuels">
        <title>Differential beta-glucosidase expression as a function of carbon source availability in Talaromyces amestolkiae: a genomic and proteomic approach.</title>
        <authorList>
            <person name="de Eugenio L.I."/>
            <person name="Mendez-Liter J.A."/>
            <person name="Nieto-Dominguez M."/>
            <person name="Alonso L."/>
            <person name="Gil-Munoz J."/>
            <person name="Barriuso J."/>
            <person name="Prieto A."/>
            <person name="Martinez M.J."/>
        </authorList>
    </citation>
    <scope>NUCLEOTIDE SEQUENCE [LARGE SCALE GENOMIC DNA]</scope>
    <source>
        <strain evidence="2 3">CIB</strain>
    </source>
</reference>
<comment type="caution">
    <text evidence="2">The sequence shown here is derived from an EMBL/GenBank/DDBJ whole genome shotgun (WGS) entry which is preliminary data.</text>
</comment>
<organism evidence="2 3">
    <name type="scientific">Talaromyces amestolkiae</name>
    <dbReference type="NCBI Taxonomy" id="1196081"/>
    <lineage>
        <taxon>Eukaryota</taxon>
        <taxon>Fungi</taxon>
        <taxon>Dikarya</taxon>
        <taxon>Ascomycota</taxon>
        <taxon>Pezizomycotina</taxon>
        <taxon>Eurotiomycetes</taxon>
        <taxon>Eurotiomycetidae</taxon>
        <taxon>Eurotiales</taxon>
        <taxon>Trichocomaceae</taxon>
        <taxon>Talaromyces</taxon>
        <taxon>Talaromyces sect. Talaromyces</taxon>
    </lineage>
</organism>
<feature type="region of interest" description="Disordered" evidence="1">
    <location>
        <begin position="1"/>
        <end position="20"/>
    </location>
</feature>
<sequence>MSQFCCLGSKPEPRTQIPAYPEAGFMPRPETQMAMHMHHQPPQYDSVNNGYSPVVPLPRYTPRPMSIHEKTLETNNIRQSHGQGQHRPDEKNRQDFEDSENDAALHANNNNGRRIIRVLFPQQFWAYLHRNEGYPAAAIFVVRIIVLCALKSVVGEESSAEREFIQLSTQYWQHLRGCATSFSTSTSDDCGAADGACADVPSSSTSLSIGVDKHPSTVDVTL</sequence>
<keyword evidence="3" id="KW-1185">Reference proteome</keyword>
<dbReference type="Proteomes" id="UP000249363">
    <property type="component" value="Unassembled WGS sequence"/>
</dbReference>
<feature type="compositionally biased region" description="Basic and acidic residues" evidence="1">
    <location>
        <begin position="86"/>
        <end position="96"/>
    </location>
</feature>
<accession>A0A364LES2</accession>
<dbReference type="EMBL" id="MIKG01000030">
    <property type="protein sequence ID" value="RAO74211.1"/>
    <property type="molecule type" value="Genomic_DNA"/>
</dbReference>
<protein>
    <submittedName>
        <fullName evidence="2">Uncharacterized protein</fullName>
    </submittedName>
</protein>
<gene>
    <name evidence="2" type="ORF">BHQ10_010223</name>
</gene>
<feature type="region of interest" description="Disordered" evidence="1">
    <location>
        <begin position="75"/>
        <end position="100"/>
    </location>
</feature>
<proteinExistence type="predicted"/>
<dbReference type="GeneID" id="63799437"/>
<evidence type="ECO:0000256" key="1">
    <source>
        <dbReference type="SAM" id="MobiDB-lite"/>
    </source>
</evidence>
<name>A0A364LES2_TALAM</name>
<dbReference type="RefSeq" id="XP_040738725.1">
    <property type="nucleotide sequence ID" value="XM_040872830.1"/>
</dbReference>
<dbReference type="OrthoDB" id="4508018at2759"/>
<evidence type="ECO:0000313" key="2">
    <source>
        <dbReference type="EMBL" id="RAO74211.1"/>
    </source>
</evidence>
<dbReference type="STRING" id="1196081.A0A364LES2"/>
<evidence type="ECO:0000313" key="3">
    <source>
        <dbReference type="Proteomes" id="UP000249363"/>
    </source>
</evidence>